<dbReference type="InterPro" id="IPR051035">
    <property type="entry name" value="Mito_inheritance_9"/>
</dbReference>
<keyword evidence="5" id="KW-0496">Mitochondrion</keyword>
<dbReference type="OrthoDB" id="4206040at2759"/>
<dbReference type="HOGENOM" id="CLU_019189_7_1_1"/>
<dbReference type="SUPFAM" id="SSF56112">
    <property type="entry name" value="Protein kinase-like (PK-like)"/>
    <property type="match status" value="1"/>
</dbReference>
<dbReference type="OMA" id="IEDITHP"/>
<protein>
    <recommendedName>
        <fullName evidence="3">Altered inheritance of mitochondria protein 9, mitochondrial</fullName>
    </recommendedName>
    <alternativeName>
        <fullName evidence="6">Found in mitochondrial proteome protein 29</fullName>
    </alternativeName>
</protein>
<evidence type="ECO:0000256" key="6">
    <source>
        <dbReference type="ARBA" id="ARBA00031849"/>
    </source>
</evidence>
<keyword evidence="7" id="KW-0808">Transferase</keyword>
<dbReference type="InParanoid" id="E5R040"/>
<reference evidence="8" key="1">
    <citation type="journal article" date="2012" name="MBio">
        <title>Comparative genome analysis of Trichophyton rubrum and related dermatophytes reveals candidate genes involved in infection.</title>
        <authorList>
            <person name="Martinez D.A."/>
            <person name="Oliver B.G."/>
            <person name="Graeser Y."/>
            <person name="Goldberg J.M."/>
            <person name="Li W."/>
            <person name="Martinez-Rossi N.M."/>
            <person name="Monod M."/>
            <person name="Shelest E."/>
            <person name="Barton R.C."/>
            <person name="Birch E."/>
            <person name="Brakhage A.A."/>
            <person name="Chen Z."/>
            <person name="Gurr S.J."/>
            <person name="Heiman D."/>
            <person name="Heitman J."/>
            <person name="Kosti I."/>
            <person name="Rossi A."/>
            <person name="Saif S."/>
            <person name="Samalova M."/>
            <person name="Saunders C.W."/>
            <person name="Shea T."/>
            <person name="Summerbell R.C."/>
            <person name="Xu J."/>
            <person name="Young S."/>
            <person name="Zeng Q."/>
            <person name="Birren B.W."/>
            <person name="Cuomo C.A."/>
            <person name="White T.C."/>
        </authorList>
    </citation>
    <scope>NUCLEOTIDE SEQUENCE [LARGE SCALE GENOMIC DNA]</scope>
    <source>
        <strain evidence="8">ATCC MYA-4604 / CBS 118893</strain>
    </source>
</reference>
<sequence length="167" mass="18855">MATQKNWNSTENFFNYTRGRFVVNEAEEMRQRHVRFDMNELARLAADTVGAKEVVNIEKCADGLFNKAFVFTFEDGKQVIGKVPNPIAITTHLTTASEVATMEFMRTVLKTPIPRAYAWSSKADDGKNSVGAEYIIMEKIAGIPLGKVWKHLLGSDKMKVLINIFKH</sequence>
<gene>
    <name evidence="7" type="ORF">MGYG_00492</name>
</gene>
<dbReference type="STRING" id="535722.E5R040"/>
<keyword evidence="4" id="KW-0809">Transit peptide</keyword>
<evidence type="ECO:0000256" key="5">
    <source>
        <dbReference type="ARBA" id="ARBA00023128"/>
    </source>
</evidence>
<dbReference type="InterPro" id="IPR011009">
    <property type="entry name" value="Kinase-like_dom_sf"/>
</dbReference>
<evidence type="ECO:0000313" key="8">
    <source>
        <dbReference type="Proteomes" id="UP000002669"/>
    </source>
</evidence>
<comment type="similarity">
    <text evidence="2">Belongs to the AIM9 family.</text>
</comment>
<dbReference type="AlphaFoldDB" id="E5R040"/>
<dbReference type="GO" id="GO:0016740">
    <property type="term" value="F:transferase activity"/>
    <property type="evidence" value="ECO:0007669"/>
    <property type="project" value="UniProtKB-KW"/>
</dbReference>
<dbReference type="PANTHER" id="PTHR36091:SF1">
    <property type="entry name" value="ALTERED INHERITANCE OF MITOCHONDRIA PROTEIN 9, MITOCHONDRIAL"/>
    <property type="match status" value="1"/>
</dbReference>
<dbReference type="RefSeq" id="XP_003176403.1">
    <property type="nucleotide sequence ID" value="XM_003176355.1"/>
</dbReference>
<evidence type="ECO:0000313" key="7">
    <source>
        <dbReference type="EMBL" id="EFQ97451.1"/>
    </source>
</evidence>
<dbReference type="eggNOG" id="ENOG502SHU0">
    <property type="taxonomic scope" value="Eukaryota"/>
</dbReference>
<evidence type="ECO:0000256" key="3">
    <source>
        <dbReference type="ARBA" id="ARBA00016197"/>
    </source>
</evidence>
<keyword evidence="8" id="KW-1185">Reference proteome</keyword>
<evidence type="ECO:0000256" key="2">
    <source>
        <dbReference type="ARBA" id="ARBA00005543"/>
    </source>
</evidence>
<proteinExistence type="inferred from homology"/>
<dbReference type="PANTHER" id="PTHR36091">
    <property type="entry name" value="ALTERED INHERITANCE OF MITOCHONDRIA PROTEIN 9, MITOCHONDRIAL"/>
    <property type="match status" value="1"/>
</dbReference>
<evidence type="ECO:0000256" key="1">
    <source>
        <dbReference type="ARBA" id="ARBA00004173"/>
    </source>
</evidence>
<organism evidence="8">
    <name type="scientific">Arthroderma gypseum (strain ATCC MYA-4604 / CBS 118893)</name>
    <name type="common">Microsporum gypseum</name>
    <dbReference type="NCBI Taxonomy" id="535722"/>
    <lineage>
        <taxon>Eukaryota</taxon>
        <taxon>Fungi</taxon>
        <taxon>Dikarya</taxon>
        <taxon>Ascomycota</taxon>
        <taxon>Pezizomycotina</taxon>
        <taxon>Eurotiomycetes</taxon>
        <taxon>Eurotiomycetidae</taxon>
        <taxon>Onygenales</taxon>
        <taxon>Arthrodermataceae</taxon>
        <taxon>Nannizzia</taxon>
    </lineage>
</organism>
<evidence type="ECO:0000256" key="4">
    <source>
        <dbReference type="ARBA" id="ARBA00022946"/>
    </source>
</evidence>
<dbReference type="EMBL" id="DS989822">
    <property type="protein sequence ID" value="EFQ97451.1"/>
    <property type="molecule type" value="Genomic_DNA"/>
</dbReference>
<comment type="subcellular location">
    <subcellularLocation>
        <location evidence="1">Mitochondrion</location>
    </subcellularLocation>
</comment>
<dbReference type="Gene3D" id="3.30.200.20">
    <property type="entry name" value="Phosphorylase Kinase, domain 1"/>
    <property type="match status" value="1"/>
</dbReference>
<name>E5R040_ARTGP</name>
<dbReference type="GO" id="GO:0005739">
    <property type="term" value="C:mitochondrion"/>
    <property type="evidence" value="ECO:0007669"/>
    <property type="project" value="UniProtKB-SubCell"/>
</dbReference>
<dbReference type="GeneID" id="10031720"/>
<accession>E5R040</accession>
<dbReference type="Proteomes" id="UP000002669">
    <property type="component" value="Unassembled WGS sequence"/>
</dbReference>
<dbReference type="VEuPathDB" id="FungiDB:MGYG_00492"/>